<dbReference type="EMBL" id="MK071979">
    <property type="protein sequence ID" value="AYV75199.1"/>
    <property type="molecule type" value="Genomic_DNA"/>
</dbReference>
<sequence>MVFKFNDIKEFKKIGKIDIGDKLAYGEIDYSSIDVKKGSYDIYKINDNLILSLSSNTLTKDLLKDIQFTNTSEGVGVDGGTFGFFDEKSLDLIDSKGNVPIFEEKIYLEEIKTPKDIIEKKWYDLTYNIGFLVKYKYIEDLKKIQNNIDENKIIGVMMNTGTGDGFFPLYENKEKNIYMLMGGFTYDDINCKQNEQEGGSRSLYYKKYMKYKTKYMNLINSI</sequence>
<proteinExistence type="predicted"/>
<accession>A0A3G4ZP07</accession>
<organism evidence="1">
    <name type="scientific">Terrestrivirus sp</name>
    <dbReference type="NCBI Taxonomy" id="2487775"/>
    <lineage>
        <taxon>Viruses</taxon>
        <taxon>Varidnaviria</taxon>
        <taxon>Bamfordvirae</taxon>
        <taxon>Nucleocytoviricota</taxon>
        <taxon>Megaviricetes</taxon>
        <taxon>Imitervirales</taxon>
        <taxon>Mimiviridae</taxon>
        <taxon>Klosneuvirinae</taxon>
    </lineage>
</organism>
<gene>
    <name evidence="1" type="ORF">Terrestrivirus1_73</name>
</gene>
<protein>
    <submittedName>
        <fullName evidence="1">Uncharacterized protein</fullName>
    </submittedName>
</protein>
<name>A0A3G4ZP07_9VIRU</name>
<evidence type="ECO:0000313" key="1">
    <source>
        <dbReference type="EMBL" id="AYV75199.1"/>
    </source>
</evidence>
<reference evidence="1" key="1">
    <citation type="submission" date="2018-10" db="EMBL/GenBank/DDBJ databases">
        <title>Hidden diversity of soil giant viruses.</title>
        <authorList>
            <person name="Schulz F."/>
            <person name="Alteio L."/>
            <person name="Goudeau D."/>
            <person name="Ryan E.M."/>
            <person name="Malmstrom R.R."/>
            <person name="Blanchard J."/>
            <person name="Woyke T."/>
        </authorList>
    </citation>
    <scope>NUCLEOTIDE SEQUENCE</scope>
    <source>
        <strain evidence="1">TEV1</strain>
    </source>
</reference>